<evidence type="ECO:0000256" key="2">
    <source>
        <dbReference type="ARBA" id="ARBA00022448"/>
    </source>
</evidence>
<gene>
    <name evidence="8" type="ORF">ACFWGY_00520</name>
</gene>
<evidence type="ECO:0000256" key="4">
    <source>
        <dbReference type="ARBA" id="ARBA00022692"/>
    </source>
</evidence>
<feature type="transmembrane region" description="Helical" evidence="7">
    <location>
        <begin position="377"/>
        <end position="396"/>
    </location>
</feature>
<feature type="transmembrane region" description="Helical" evidence="7">
    <location>
        <begin position="219"/>
        <end position="243"/>
    </location>
</feature>
<dbReference type="InterPro" id="IPR011701">
    <property type="entry name" value="MFS"/>
</dbReference>
<evidence type="ECO:0000256" key="1">
    <source>
        <dbReference type="ARBA" id="ARBA00004651"/>
    </source>
</evidence>
<dbReference type="PANTHER" id="PTHR43266">
    <property type="entry name" value="MACROLIDE-EFFLUX PROTEIN"/>
    <property type="match status" value="1"/>
</dbReference>
<comment type="subcellular location">
    <subcellularLocation>
        <location evidence="1">Cell membrane</location>
        <topology evidence="1">Multi-pass membrane protein</topology>
    </subcellularLocation>
</comment>
<evidence type="ECO:0000256" key="7">
    <source>
        <dbReference type="SAM" id="Phobius"/>
    </source>
</evidence>
<accession>A0ABW6FYB2</accession>
<dbReference type="Gene3D" id="1.20.1250.20">
    <property type="entry name" value="MFS general substrate transporter like domains"/>
    <property type="match status" value="2"/>
</dbReference>
<keyword evidence="6 7" id="KW-0472">Membrane</keyword>
<dbReference type="SUPFAM" id="SSF103473">
    <property type="entry name" value="MFS general substrate transporter"/>
    <property type="match status" value="1"/>
</dbReference>
<keyword evidence="5 7" id="KW-1133">Transmembrane helix</keyword>
<feature type="transmembrane region" description="Helical" evidence="7">
    <location>
        <begin position="345"/>
        <end position="371"/>
    </location>
</feature>
<feature type="transmembrane region" description="Helical" evidence="7">
    <location>
        <begin position="308"/>
        <end position="333"/>
    </location>
</feature>
<feature type="transmembrane region" description="Helical" evidence="7">
    <location>
        <begin position="75"/>
        <end position="94"/>
    </location>
</feature>
<dbReference type="CDD" id="cd06173">
    <property type="entry name" value="MFS_MefA_like"/>
    <property type="match status" value="1"/>
</dbReference>
<evidence type="ECO:0000313" key="8">
    <source>
        <dbReference type="EMBL" id="MFD6791804.1"/>
    </source>
</evidence>
<keyword evidence="3" id="KW-1003">Cell membrane</keyword>
<dbReference type="PANTHER" id="PTHR43266:SF2">
    <property type="entry name" value="MAJOR FACILITATOR SUPERFAMILY (MFS) PROFILE DOMAIN-CONTAINING PROTEIN"/>
    <property type="match status" value="1"/>
</dbReference>
<organism evidence="8 9">
    <name type="scientific">Prauserella salsuginis</name>
    <dbReference type="NCBI Taxonomy" id="387889"/>
    <lineage>
        <taxon>Bacteria</taxon>
        <taxon>Bacillati</taxon>
        <taxon>Actinomycetota</taxon>
        <taxon>Actinomycetes</taxon>
        <taxon>Pseudonocardiales</taxon>
        <taxon>Pseudonocardiaceae</taxon>
        <taxon>Prauserella</taxon>
        <taxon>Prauserella salsuginis group</taxon>
    </lineage>
</organism>
<keyword evidence="2" id="KW-0813">Transport</keyword>
<feature type="transmembrane region" description="Helical" evidence="7">
    <location>
        <begin position="169"/>
        <end position="188"/>
    </location>
</feature>
<protein>
    <submittedName>
        <fullName evidence="8">MFS transporter</fullName>
    </submittedName>
</protein>
<dbReference type="Proteomes" id="UP001598673">
    <property type="component" value="Unassembled WGS sequence"/>
</dbReference>
<dbReference type="EMBL" id="JBHXCV010000001">
    <property type="protein sequence ID" value="MFD6791804.1"/>
    <property type="molecule type" value="Genomic_DNA"/>
</dbReference>
<sequence length="416" mass="43327">MIDKACRTLAFARLWVAAFLSESAEWMLQIALPVLVYQQTGSMTSTATMMIVGLLPAVAVSPMAGVFADRWNKRVLLWTVCIGQALVAAPLLTANEATVLWLGYGVMAGQATVASVFEPTRNALVPELVGESGVNAANGLLGAGSNVARLVGASAGGTLFATGGLMITYTAYVCALILAVFTLLVPFARHRAADKPDQPMLRDWIEGMTVILRDRRIRVAGIVLALMTTAQGVFLVLFIPFVLDTLHGGANHVGLLRGVQAIGGLSGGVTIAVLARNMRPSSLLGCGAIGFGLLSAALWNGPQFSMPFGYYLALFTFIGFPAVVAVSGLMSVLQTTAAPALTGRVMGAAFAATALFTAIGMLLASIGTGWFGINSVLNAQAATYILAGLIGLTVLARSQHRKPTTVSNAAEDQVTP</sequence>
<feature type="transmembrane region" description="Helical" evidence="7">
    <location>
        <begin position="255"/>
        <end position="275"/>
    </location>
</feature>
<feature type="transmembrane region" description="Helical" evidence="7">
    <location>
        <begin position="282"/>
        <end position="302"/>
    </location>
</feature>
<dbReference type="Pfam" id="PF07690">
    <property type="entry name" value="MFS_1"/>
    <property type="match status" value="1"/>
</dbReference>
<name>A0ABW6FYB2_9PSEU</name>
<dbReference type="InterPro" id="IPR036259">
    <property type="entry name" value="MFS_trans_sf"/>
</dbReference>
<comment type="caution">
    <text evidence="8">The sequence shown here is derived from an EMBL/GenBank/DDBJ whole genome shotgun (WGS) entry which is preliminary data.</text>
</comment>
<evidence type="ECO:0000256" key="3">
    <source>
        <dbReference type="ARBA" id="ARBA00022475"/>
    </source>
</evidence>
<evidence type="ECO:0000256" key="6">
    <source>
        <dbReference type="ARBA" id="ARBA00023136"/>
    </source>
</evidence>
<keyword evidence="4 7" id="KW-0812">Transmembrane</keyword>
<keyword evidence="9" id="KW-1185">Reference proteome</keyword>
<proteinExistence type="predicted"/>
<feature type="transmembrane region" description="Helical" evidence="7">
    <location>
        <begin position="47"/>
        <end position="68"/>
    </location>
</feature>
<reference evidence="8 9" key="1">
    <citation type="submission" date="2024-09" db="EMBL/GenBank/DDBJ databases">
        <title>The Natural Products Discovery Center: Release of the First 8490 Sequenced Strains for Exploring Actinobacteria Biosynthetic Diversity.</title>
        <authorList>
            <person name="Kalkreuter E."/>
            <person name="Kautsar S.A."/>
            <person name="Yang D."/>
            <person name="Bader C.D."/>
            <person name="Teijaro C.N."/>
            <person name="Fluegel L."/>
            <person name="Davis C.M."/>
            <person name="Simpson J.R."/>
            <person name="Lauterbach L."/>
            <person name="Steele A.D."/>
            <person name="Gui C."/>
            <person name="Meng S."/>
            <person name="Li G."/>
            <person name="Viehrig K."/>
            <person name="Ye F."/>
            <person name="Su P."/>
            <person name="Kiefer A.F."/>
            <person name="Nichols A."/>
            <person name="Cepeda A.J."/>
            <person name="Yan W."/>
            <person name="Fan B."/>
            <person name="Jiang Y."/>
            <person name="Adhikari A."/>
            <person name="Zheng C.-J."/>
            <person name="Schuster L."/>
            <person name="Cowan T.M."/>
            <person name="Smanski M.J."/>
            <person name="Chevrette M.G."/>
            <person name="De Carvalho L.P.S."/>
            <person name="Shen B."/>
        </authorList>
    </citation>
    <scope>NUCLEOTIDE SEQUENCE [LARGE SCALE GENOMIC DNA]</scope>
    <source>
        <strain evidence="8 9">NPDC060353</strain>
    </source>
</reference>
<evidence type="ECO:0000313" key="9">
    <source>
        <dbReference type="Proteomes" id="UP001598673"/>
    </source>
</evidence>
<evidence type="ECO:0000256" key="5">
    <source>
        <dbReference type="ARBA" id="ARBA00022989"/>
    </source>
</evidence>
<dbReference type="RefSeq" id="WP_258936528.1">
    <property type="nucleotide sequence ID" value="NZ_JANBBF010000009.1"/>
</dbReference>